<keyword evidence="7" id="KW-0175">Coiled coil</keyword>
<dbReference type="PANTHER" id="PTHR46231">
    <property type="entry name" value="ANKYRIN REPEAT AND BTB/POZ DOMAIN-CONTAINING PROTEIN 1"/>
    <property type="match status" value="1"/>
</dbReference>
<dbReference type="CDD" id="cd18296">
    <property type="entry name" value="BTB2_POZ_ABTB1_BPOZ1"/>
    <property type="match status" value="1"/>
</dbReference>
<dbReference type="InterPro" id="IPR036770">
    <property type="entry name" value="Ankyrin_rpt-contain_sf"/>
</dbReference>
<dbReference type="eggNOG" id="ENOG502QUFU">
    <property type="taxonomic scope" value="Eukaryota"/>
</dbReference>
<keyword evidence="5" id="KW-0648">Protein biosynthesis</keyword>
<dbReference type="GO" id="GO:0003746">
    <property type="term" value="F:translation elongation factor activity"/>
    <property type="evidence" value="ECO:0007669"/>
    <property type="project" value="UniProtKB-KW"/>
</dbReference>
<accession>C3YVI1</accession>
<evidence type="ECO:0000256" key="4">
    <source>
        <dbReference type="ARBA" id="ARBA00022768"/>
    </source>
</evidence>
<protein>
    <recommendedName>
        <fullName evidence="9">Ankyrin repeat and BTB/POZ domain-containing protein 1</fullName>
    </recommendedName>
</protein>
<comment type="subcellular location">
    <subcellularLocation>
        <location evidence="1">Cytoplasm</location>
    </subcellularLocation>
</comment>
<sequence>MDLHELFLACRKGDLSRVKHLVEQKEVDLNVRDRWDSTPLYYACLCGHEDLMVLYPCTCPGARCEANTFDGERCLYGALNDRIRNMLKNYKQVTSQTLRRDNYDEFLRKLLELGNYEDVEFEVHDEVFTAHKCILSARSGYFAEMLQTKWKNKAHVQIKHSLVNPSAFRSVLQYLYTGRLDTDVYNVEDCIRLAKQCRLGKLIDELEKRLKAVYDFVSTKPGTHVTMISVEHEGLYNQDLCEDFGRLAESCMPPELGNWVTSGVLPFFCSPEDEDKTAYDDVCFEVESHRFYCHKVFLCGRSDYFKALLIDHFSERPKEDSETEAPIPVVELHDVSAYVFSRVLYYIYQDSTEVSPDHVFEVLRVADMYLLPGLKRQCANVISQHLDENNVIPVLRASRLFELPRLEDQCTEYMAKVLDKLVETDDFADLVREDAAQVEAREETDSIPVVDDIRYHITSNVQTYSALDEANQKLAALDWLLDRLGLEG</sequence>
<dbReference type="Gene3D" id="3.30.710.10">
    <property type="entry name" value="Potassium Channel Kv1.1, Chain A"/>
    <property type="match status" value="2"/>
</dbReference>
<gene>
    <name evidence="11" type="ORF">BRAFLDRAFT_276832</name>
</gene>
<dbReference type="PROSITE" id="PS50097">
    <property type="entry name" value="BTB"/>
    <property type="match status" value="2"/>
</dbReference>
<dbReference type="Pfam" id="PF00651">
    <property type="entry name" value="BTB"/>
    <property type="match status" value="2"/>
</dbReference>
<dbReference type="InterPro" id="IPR000210">
    <property type="entry name" value="BTB/POZ_dom"/>
</dbReference>
<dbReference type="CDD" id="cd18497">
    <property type="entry name" value="BACK_ABTB1_BPOZ"/>
    <property type="match status" value="1"/>
</dbReference>
<dbReference type="EMBL" id="GG666557">
    <property type="protein sequence ID" value="EEN55704.1"/>
    <property type="molecule type" value="Genomic_DNA"/>
</dbReference>
<dbReference type="InParanoid" id="C3YVI1"/>
<dbReference type="InterPro" id="IPR044515">
    <property type="entry name" value="ABTB1"/>
</dbReference>
<dbReference type="GO" id="GO:0005737">
    <property type="term" value="C:cytoplasm"/>
    <property type="evidence" value="ECO:0007669"/>
    <property type="project" value="UniProtKB-SubCell"/>
</dbReference>
<keyword evidence="2" id="KW-0963">Cytoplasm</keyword>
<dbReference type="FunFam" id="1.25.40.20:FF:000115">
    <property type="entry name" value="Ankyrin repeat and BTB/POZ domain-containing protein 1"/>
    <property type="match status" value="1"/>
</dbReference>
<dbReference type="FunFam" id="3.30.710.10:FF:000063">
    <property type="entry name" value="Ankyrin repeat and BTB/POZ domain-containing protein 1"/>
    <property type="match status" value="1"/>
</dbReference>
<proteinExistence type="predicted"/>
<name>C3YVI1_BRAFL</name>
<evidence type="ECO:0000256" key="3">
    <source>
        <dbReference type="ARBA" id="ARBA00022737"/>
    </source>
</evidence>
<evidence type="ECO:0000313" key="11">
    <source>
        <dbReference type="EMBL" id="EEN55704.1"/>
    </source>
</evidence>
<dbReference type="InterPro" id="IPR011333">
    <property type="entry name" value="SKP1/BTB/POZ_sf"/>
</dbReference>
<dbReference type="SUPFAM" id="SSF48403">
    <property type="entry name" value="Ankyrin repeat"/>
    <property type="match status" value="1"/>
</dbReference>
<evidence type="ECO:0000256" key="6">
    <source>
        <dbReference type="ARBA" id="ARBA00023043"/>
    </source>
</evidence>
<dbReference type="SUPFAM" id="SSF54695">
    <property type="entry name" value="POZ domain"/>
    <property type="match status" value="2"/>
</dbReference>
<reference evidence="11" key="1">
    <citation type="journal article" date="2008" name="Nature">
        <title>The amphioxus genome and the evolution of the chordate karyotype.</title>
        <authorList>
            <consortium name="US DOE Joint Genome Institute (JGI-PGF)"/>
            <person name="Putnam N.H."/>
            <person name="Butts T."/>
            <person name="Ferrier D.E.K."/>
            <person name="Furlong R.F."/>
            <person name="Hellsten U."/>
            <person name="Kawashima T."/>
            <person name="Robinson-Rechavi M."/>
            <person name="Shoguchi E."/>
            <person name="Terry A."/>
            <person name="Yu J.-K."/>
            <person name="Benito-Gutierrez E.L."/>
            <person name="Dubchak I."/>
            <person name="Garcia-Fernandez J."/>
            <person name="Gibson-Brown J.J."/>
            <person name="Grigoriev I.V."/>
            <person name="Horton A.C."/>
            <person name="de Jong P.J."/>
            <person name="Jurka J."/>
            <person name="Kapitonov V.V."/>
            <person name="Kohara Y."/>
            <person name="Kuroki Y."/>
            <person name="Lindquist E."/>
            <person name="Lucas S."/>
            <person name="Osoegawa K."/>
            <person name="Pennacchio L.A."/>
            <person name="Salamov A.A."/>
            <person name="Satou Y."/>
            <person name="Sauka-Spengler T."/>
            <person name="Schmutz J."/>
            <person name="Shin-I T."/>
            <person name="Toyoda A."/>
            <person name="Bronner-Fraser M."/>
            <person name="Fujiyama A."/>
            <person name="Holland L.Z."/>
            <person name="Holland P.W.H."/>
            <person name="Satoh N."/>
            <person name="Rokhsar D.S."/>
        </authorList>
    </citation>
    <scope>NUCLEOTIDE SEQUENCE [LARGE SCALE GENOMIC DNA]</scope>
    <source>
        <strain evidence="11">S238N-H82</strain>
        <tissue evidence="11">Testes</tissue>
    </source>
</reference>
<evidence type="ECO:0000259" key="10">
    <source>
        <dbReference type="PROSITE" id="PS50097"/>
    </source>
</evidence>
<dbReference type="FunFam" id="3.30.710.10:FF:000064">
    <property type="entry name" value="Ankyrin repeat and BTB/POZ domain-containing protein 1"/>
    <property type="match status" value="1"/>
</dbReference>
<keyword evidence="6" id="KW-0040">ANK repeat</keyword>
<evidence type="ECO:0000256" key="1">
    <source>
        <dbReference type="ARBA" id="ARBA00004496"/>
    </source>
</evidence>
<evidence type="ECO:0000256" key="5">
    <source>
        <dbReference type="ARBA" id="ARBA00022917"/>
    </source>
</evidence>
<evidence type="ECO:0000256" key="8">
    <source>
        <dbReference type="ARBA" id="ARBA00053518"/>
    </source>
</evidence>
<evidence type="ECO:0000256" key="7">
    <source>
        <dbReference type="ARBA" id="ARBA00023054"/>
    </source>
</evidence>
<feature type="domain" description="BTB" evidence="10">
    <location>
        <begin position="117"/>
        <end position="184"/>
    </location>
</feature>
<dbReference type="CDD" id="cd18295">
    <property type="entry name" value="BTB1_POZ_ABTB1_BPOZ1"/>
    <property type="match status" value="1"/>
</dbReference>
<dbReference type="InterPro" id="IPR002110">
    <property type="entry name" value="Ankyrin_rpt"/>
</dbReference>
<evidence type="ECO:0000256" key="9">
    <source>
        <dbReference type="ARBA" id="ARBA00071418"/>
    </source>
</evidence>
<keyword evidence="4" id="KW-0251">Elongation factor</keyword>
<dbReference type="STRING" id="7739.C3YVI1"/>
<dbReference type="Gene3D" id="1.25.40.20">
    <property type="entry name" value="Ankyrin repeat-containing domain"/>
    <property type="match status" value="1"/>
</dbReference>
<dbReference type="Pfam" id="PF13637">
    <property type="entry name" value="Ank_4"/>
    <property type="match status" value="1"/>
</dbReference>
<keyword evidence="3" id="KW-0677">Repeat</keyword>
<dbReference type="AlphaFoldDB" id="C3YVI1"/>
<feature type="domain" description="BTB" evidence="10">
    <location>
        <begin position="280"/>
        <end position="356"/>
    </location>
</feature>
<organism>
    <name type="scientific">Branchiostoma floridae</name>
    <name type="common">Florida lancelet</name>
    <name type="synonym">Amphioxus</name>
    <dbReference type="NCBI Taxonomy" id="7739"/>
    <lineage>
        <taxon>Eukaryota</taxon>
        <taxon>Metazoa</taxon>
        <taxon>Chordata</taxon>
        <taxon>Cephalochordata</taxon>
        <taxon>Leptocardii</taxon>
        <taxon>Amphioxiformes</taxon>
        <taxon>Branchiostomatidae</taxon>
        <taxon>Branchiostoma</taxon>
    </lineage>
</organism>
<dbReference type="SMART" id="SM00225">
    <property type="entry name" value="BTB"/>
    <property type="match status" value="2"/>
</dbReference>
<comment type="function">
    <text evidence="8">May act as a mediator of the PTEN growth-suppressive signaling pathway. May play a role in developmental processes.</text>
</comment>
<dbReference type="FunCoup" id="C3YVI1">
    <property type="interactions" value="16"/>
</dbReference>
<evidence type="ECO:0000256" key="2">
    <source>
        <dbReference type="ARBA" id="ARBA00022490"/>
    </source>
</evidence>
<dbReference type="PANTHER" id="PTHR46231:SF1">
    <property type="entry name" value="ANKYRIN REPEAT AND BTB_POZ DOMAIN-CONTAINING PROTEIN 1"/>
    <property type="match status" value="1"/>
</dbReference>